<evidence type="ECO:0000256" key="4">
    <source>
        <dbReference type="ARBA" id="ARBA00022679"/>
    </source>
</evidence>
<evidence type="ECO:0000259" key="15">
    <source>
        <dbReference type="Pfam" id="PF02773"/>
    </source>
</evidence>
<dbReference type="GO" id="GO:0005524">
    <property type="term" value="F:ATP binding"/>
    <property type="evidence" value="ECO:0007669"/>
    <property type="project" value="UniProtKB-KW"/>
</dbReference>
<dbReference type="UniPathway" id="UPA00315">
    <property type="reaction ID" value="UER00080"/>
</dbReference>
<dbReference type="InterPro" id="IPR022628">
    <property type="entry name" value="S-AdoMet_synt_N"/>
</dbReference>
<dbReference type="Pfam" id="PF00438">
    <property type="entry name" value="S-AdoMet_synt_N"/>
    <property type="match status" value="1"/>
</dbReference>
<name>A0A5J4WLY2_9EUKA</name>
<dbReference type="NCBIfam" id="TIGR01034">
    <property type="entry name" value="metK"/>
    <property type="match status" value="1"/>
</dbReference>
<dbReference type="PROSITE" id="PS00377">
    <property type="entry name" value="ADOMET_SYNTHASE_2"/>
    <property type="match status" value="1"/>
</dbReference>
<evidence type="ECO:0000256" key="7">
    <source>
        <dbReference type="ARBA" id="ARBA00022840"/>
    </source>
</evidence>
<evidence type="ECO:0000256" key="5">
    <source>
        <dbReference type="ARBA" id="ARBA00022723"/>
    </source>
</evidence>
<evidence type="ECO:0000256" key="9">
    <source>
        <dbReference type="ARBA" id="ARBA00022958"/>
    </source>
</evidence>
<protein>
    <recommendedName>
        <fullName evidence="10">S-adenosylmethionine synthase</fullName>
        <ecNumber evidence="10">2.5.1.6</ecNumber>
    </recommendedName>
</protein>
<keyword evidence="6 10" id="KW-0547">Nucleotide-binding</keyword>
<comment type="cofactor">
    <cofactor evidence="10">
        <name>K(+)</name>
        <dbReference type="ChEBI" id="CHEBI:29103"/>
    </cofactor>
    <text evidence="10">Binds 1 potassium ion per subunit. The potassium ion interacts primarily with the substrate.</text>
</comment>
<evidence type="ECO:0000256" key="12">
    <source>
        <dbReference type="SAM" id="MobiDB-lite"/>
    </source>
</evidence>
<comment type="catalytic activity">
    <reaction evidence="10">
        <text>L-methionine + ATP + H2O = S-adenosyl-L-methionine + phosphate + diphosphate</text>
        <dbReference type="Rhea" id="RHEA:21080"/>
        <dbReference type="ChEBI" id="CHEBI:15377"/>
        <dbReference type="ChEBI" id="CHEBI:30616"/>
        <dbReference type="ChEBI" id="CHEBI:33019"/>
        <dbReference type="ChEBI" id="CHEBI:43474"/>
        <dbReference type="ChEBI" id="CHEBI:57844"/>
        <dbReference type="ChEBI" id="CHEBI:59789"/>
        <dbReference type="EC" id="2.5.1.6"/>
    </reaction>
</comment>
<evidence type="ECO:0000259" key="14">
    <source>
        <dbReference type="Pfam" id="PF02772"/>
    </source>
</evidence>
<dbReference type="GO" id="GO:0046872">
    <property type="term" value="F:metal ion binding"/>
    <property type="evidence" value="ECO:0007669"/>
    <property type="project" value="UniProtKB-KW"/>
</dbReference>
<feature type="region of interest" description="Disordered" evidence="12">
    <location>
        <begin position="385"/>
        <end position="404"/>
    </location>
</feature>
<comment type="caution">
    <text evidence="16">The sequence shown here is derived from an EMBL/GenBank/DDBJ whole genome shotgun (WGS) entry which is preliminary data.</text>
</comment>
<keyword evidence="7 10" id="KW-0067">ATP-binding</keyword>
<evidence type="ECO:0000256" key="1">
    <source>
        <dbReference type="ARBA" id="ARBA00005224"/>
    </source>
</evidence>
<dbReference type="InterPro" id="IPR022631">
    <property type="entry name" value="ADOMET_SYNTHASE_CS"/>
</dbReference>
<dbReference type="CDD" id="cd18079">
    <property type="entry name" value="S-AdoMet_synt"/>
    <property type="match status" value="1"/>
</dbReference>
<dbReference type="GO" id="GO:0004478">
    <property type="term" value="F:methionine adenosyltransferase activity"/>
    <property type="evidence" value="ECO:0007669"/>
    <property type="project" value="UniProtKB-EC"/>
</dbReference>
<evidence type="ECO:0000313" key="16">
    <source>
        <dbReference type="EMBL" id="KAA6395636.1"/>
    </source>
</evidence>
<dbReference type="OrthoDB" id="5852090at2759"/>
<gene>
    <name evidence="16" type="ORF">EZS28_008839</name>
</gene>
<feature type="domain" description="S-adenosylmethionine synthetase N-terminal" evidence="13">
    <location>
        <begin position="5"/>
        <end position="101"/>
    </location>
</feature>
<evidence type="ECO:0000256" key="10">
    <source>
        <dbReference type="RuleBase" id="RU000541"/>
    </source>
</evidence>
<sequence length="404" mass="44743">MADVFYHTSESVTEGNPDKLCDSISDHVVDACLREDYTSHVACESACQNNWVYVFGEIKTKAKLDFKQIVKDVYKEAGYDDAEHGADYRTVDVQVKVGQQSNQIDDAVSNIAEEDTGAGDQGMMLGFACNESEEMIPLTVLYSHRLAEELTRARKSGDIPWLRPDGKTQVTFAYSVVGRIPVPQYVKQISIRTSHAPGVSNEEIKSVILEKIIKKIVPSKYLKEGITQYRINEAGDNTIGGPKASPGLTGRKIIIDTYGGWCGHGGGAFSGKDWTKVDRSGAYMARWIAKSVVAQGLAQRVLVQLSYVIGVSQPTSFFIDDFDTGIYSKSDLERIVRGNFDMRPGVIVTQLDLKRPRFAKTAAYGHFGRNDPDFTWETPKPLDLKFAKNGKKKTNGKKEDESGK</sequence>
<evidence type="ECO:0000259" key="13">
    <source>
        <dbReference type="Pfam" id="PF00438"/>
    </source>
</evidence>
<dbReference type="InterPro" id="IPR022629">
    <property type="entry name" value="S-AdoMet_synt_central"/>
</dbReference>
<keyword evidence="8 10" id="KW-0460">Magnesium</keyword>
<dbReference type="PROSITE" id="PS00376">
    <property type="entry name" value="ADOMET_SYNTHASE_1"/>
    <property type="match status" value="1"/>
</dbReference>
<dbReference type="InterPro" id="IPR022636">
    <property type="entry name" value="S-AdoMet_synthetase_sfam"/>
</dbReference>
<dbReference type="AlphaFoldDB" id="A0A5J4WLY2"/>
<comment type="cofactor">
    <cofactor evidence="10">
        <name>Mg(2+)</name>
        <dbReference type="ChEBI" id="CHEBI:18420"/>
    </cofactor>
    <text evidence="10">Binds 2 magnesium ions per subunit. The magnesium ions interact primarily with the substrate.</text>
</comment>
<dbReference type="PANTHER" id="PTHR11964">
    <property type="entry name" value="S-ADENOSYLMETHIONINE SYNTHETASE"/>
    <property type="match status" value="1"/>
</dbReference>
<evidence type="ECO:0000256" key="3">
    <source>
        <dbReference type="ARBA" id="ARBA00022563"/>
    </source>
</evidence>
<comment type="pathway">
    <text evidence="1 10">Amino-acid biosynthesis; S-adenosyl-L-methionine biosynthesis; S-adenosyl-L-methionine from L-methionine: step 1/1.</text>
</comment>
<accession>A0A5J4WLY2</accession>
<dbReference type="Gene3D" id="3.30.300.10">
    <property type="match status" value="3"/>
</dbReference>
<keyword evidence="9 10" id="KW-0630">Potassium</keyword>
<dbReference type="EMBL" id="SNRW01001632">
    <property type="protein sequence ID" value="KAA6395636.1"/>
    <property type="molecule type" value="Genomic_DNA"/>
</dbReference>
<keyword evidence="5 10" id="KW-0479">Metal-binding</keyword>
<dbReference type="FunFam" id="3.30.300.10:FF:000004">
    <property type="entry name" value="S-adenosylmethionine synthase"/>
    <property type="match status" value="1"/>
</dbReference>
<dbReference type="Pfam" id="PF02773">
    <property type="entry name" value="S-AdoMet_synt_C"/>
    <property type="match status" value="1"/>
</dbReference>
<dbReference type="Pfam" id="PF02772">
    <property type="entry name" value="S-AdoMet_synt_M"/>
    <property type="match status" value="1"/>
</dbReference>
<keyword evidence="4 10" id="KW-0808">Transferase</keyword>
<reference evidence="16 17" key="1">
    <citation type="submission" date="2019-03" db="EMBL/GenBank/DDBJ databases">
        <title>Single cell metagenomics reveals metabolic interactions within the superorganism composed of flagellate Streblomastix strix and complex community of Bacteroidetes bacteria on its surface.</title>
        <authorList>
            <person name="Treitli S.C."/>
            <person name="Kolisko M."/>
            <person name="Husnik F."/>
            <person name="Keeling P."/>
            <person name="Hampl V."/>
        </authorList>
    </citation>
    <scope>NUCLEOTIDE SEQUENCE [LARGE SCALE GENOMIC DNA]</scope>
    <source>
        <strain evidence="16">ST1C</strain>
    </source>
</reference>
<keyword evidence="3 10" id="KW-0554">One-carbon metabolism</keyword>
<dbReference type="EC" id="2.5.1.6" evidence="10"/>
<evidence type="ECO:0000256" key="8">
    <source>
        <dbReference type="ARBA" id="ARBA00022842"/>
    </source>
</evidence>
<dbReference type="PIRSF" id="PIRSF000497">
    <property type="entry name" value="MAT"/>
    <property type="match status" value="1"/>
</dbReference>
<dbReference type="GO" id="GO:0006556">
    <property type="term" value="P:S-adenosylmethionine biosynthetic process"/>
    <property type="evidence" value="ECO:0007669"/>
    <property type="project" value="UniProtKB-UniPathway"/>
</dbReference>
<evidence type="ECO:0000256" key="11">
    <source>
        <dbReference type="RuleBase" id="RU004462"/>
    </source>
</evidence>
<dbReference type="Proteomes" id="UP000324800">
    <property type="component" value="Unassembled WGS sequence"/>
</dbReference>
<dbReference type="InterPro" id="IPR002133">
    <property type="entry name" value="S-AdoMet_synthetase"/>
</dbReference>
<dbReference type="FunFam" id="3.30.300.10:FF:000003">
    <property type="entry name" value="S-adenosylmethionine synthase"/>
    <property type="match status" value="1"/>
</dbReference>
<organism evidence="16 17">
    <name type="scientific">Streblomastix strix</name>
    <dbReference type="NCBI Taxonomy" id="222440"/>
    <lineage>
        <taxon>Eukaryota</taxon>
        <taxon>Metamonada</taxon>
        <taxon>Preaxostyla</taxon>
        <taxon>Oxymonadida</taxon>
        <taxon>Streblomastigidae</taxon>
        <taxon>Streblomastix</taxon>
    </lineage>
</organism>
<evidence type="ECO:0000256" key="6">
    <source>
        <dbReference type="ARBA" id="ARBA00022741"/>
    </source>
</evidence>
<dbReference type="SUPFAM" id="SSF55973">
    <property type="entry name" value="S-adenosylmethionine synthetase"/>
    <property type="match status" value="3"/>
</dbReference>
<evidence type="ECO:0000313" key="17">
    <source>
        <dbReference type="Proteomes" id="UP000324800"/>
    </source>
</evidence>
<feature type="domain" description="S-adenosylmethionine synthetase C-terminal" evidence="15">
    <location>
        <begin position="239"/>
        <end position="377"/>
    </location>
</feature>
<evidence type="ECO:0000256" key="2">
    <source>
        <dbReference type="ARBA" id="ARBA00009685"/>
    </source>
</evidence>
<dbReference type="InterPro" id="IPR022630">
    <property type="entry name" value="S-AdoMet_synt_C"/>
</dbReference>
<dbReference type="GO" id="GO:0006730">
    <property type="term" value="P:one-carbon metabolic process"/>
    <property type="evidence" value="ECO:0007669"/>
    <property type="project" value="UniProtKB-KW"/>
</dbReference>
<comment type="similarity">
    <text evidence="2 11">Belongs to the AdoMet synthase family.</text>
</comment>
<feature type="domain" description="S-adenosylmethionine synthetase central" evidence="14">
    <location>
        <begin position="116"/>
        <end position="235"/>
    </location>
</feature>
<proteinExistence type="inferred from homology"/>
<comment type="function">
    <text evidence="10">Catalyzes the formation of S-adenosylmethionine from methionine and ATP.</text>
</comment>